<dbReference type="Pfam" id="PF01510">
    <property type="entry name" value="Amidase_2"/>
    <property type="match status" value="1"/>
</dbReference>
<evidence type="ECO:0000256" key="5">
    <source>
        <dbReference type="ARBA" id="ARBA00011901"/>
    </source>
</evidence>
<dbReference type="InterPro" id="IPR036505">
    <property type="entry name" value="Amidase/PGRP_sf"/>
</dbReference>
<keyword evidence="8" id="KW-0378">Hydrolase</keyword>
<keyword evidence="7" id="KW-0479">Metal-binding</keyword>
<comment type="caution">
    <text evidence="14">The sequence shown here is derived from an EMBL/GenBank/DDBJ whole genome shotgun (WGS) entry which is preliminary data.</text>
</comment>
<evidence type="ECO:0000256" key="4">
    <source>
        <dbReference type="ARBA" id="ARBA00007553"/>
    </source>
</evidence>
<comment type="subcellular location">
    <subcellularLocation>
        <location evidence="3">Cytoplasm</location>
    </subcellularLocation>
</comment>
<dbReference type="GO" id="GO:0046872">
    <property type="term" value="F:metal ion binding"/>
    <property type="evidence" value="ECO:0007669"/>
    <property type="project" value="UniProtKB-KW"/>
</dbReference>
<dbReference type="AlphaFoldDB" id="A0A1E7ZCV0"/>
<evidence type="ECO:0000256" key="7">
    <source>
        <dbReference type="ARBA" id="ARBA00022723"/>
    </source>
</evidence>
<dbReference type="GO" id="GO:0008745">
    <property type="term" value="F:N-acetylmuramoyl-L-alanine amidase activity"/>
    <property type="evidence" value="ECO:0007669"/>
    <property type="project" value="UniProtKB-EC"/>
</dbReference>
<keyword evidence="10" id="KW-0961">Cell wall biogenesis/degradation</keyword>
<keyword evidence="9" id="KW-0862">Zinc</keyword>
<evidence type="ECO:0000259" key="13">
    <source>
        <dbReference type="SMART" id="SM00644"/>
    </source>
</evidence>
<evidence type="ECO:0000256" key="1">
    <source>
        <dbReference type="ARBA" id="ARBA00001561"/>
    </source>
</evidence>
<evidence type="ECO:0000256" key="11">
    <source>
        <dbReference type="ARBA" id="ARBA00039257"/>
    </source>
</evidence>
<name>A0A1E7ZCV0_9ALTE</name>
<dbReference type="InterPro" id="IPR002502">
    <property type="entry name" value="Amidase_domain"/>
</dbReference>
<keyword evidence="15" id="KW-1185">Reference proteome</keyword>
<evidence type="ECO:0000313" key="15">
    <source>
        <dbReference type="Proteomes" id="UP000175691"/>
    </source>
</evidence>
<dbReference type="GO" id="GO:0005737">
    <property type="term" value="C:cytoplasm"/>
    <property type="evidence" value="ECO:0007669"/>
    <property type="project" value="UniProtKB-SubCell"/>
</dbReference>
<evidence type="ECO:0000256" key="12">
    <source>
        <dbReference type="ARBA" id="ARBA00042615"/>
    </source>
</evidence>
<dbReference type="EC" id="3.5.1.28" evidence="5"/>
<dbReference type="SUPFAM" id="SSF55846">
    <property type="entry name" value="N-acetylmuramoyl-L-alanine amidase-like"/>
    <property type="match status" value="1"/>
</dbReference>
<accession>A0A1E7ZCV0</accession>
<organism evidence="14 15">
    <name type="scientific">Alteromonas confluentis</name>
    <dbReference type="NCBI Taxonomy" id="1656094"/>
    <lineage>
        <taxon>Bacteria</taxon>
        <taxon>Pseudomonadati</taxon>
        <taxon>Pseudomonadota</taxon>
        <taxon>Gammaproteobacteria</taxon>
        <taxon>Alteromonadales</taxon>
        <taxon>Alteromonadaceae</taxon>
        <taxon>Alteromonas/Salinimonas group</taxon>
        <taxon>Alteromonas</taxon>
    </lineage>
</organism>
<dbReference type="GO" id="GO:0009253">
    <property type="term" value="P:peptidoglycan catabolic process"/>
    <property type="evidence" value="ECO:0007669"/>
    <property type="project" value="InterPro"/>
</dbReference>
<dbReference type="NCBIfam" id="NF008758">
    <property type="entry name" value="PRK11789.1"/>
    <property type="match status" value="1"/>
</dbReference>
<dbReference type="PANTHER" id="PTHR30417">
    <property type="entry name" value="N-ACETYLMURAMOYL-L-ALANINE AMIDASE AMID"/>
    <property type="match status" value="1"/>
</dbReference>
<dbReference type="STRING" id="1656094.BFC18_09380"/>
<dbReference type="OrthoDB" id="9794842at2"/>
<comment type="similarity">
    <text evidence="4">Belongs to the N-acetylmuramoyl-L-alanine amidase 2 family.</text>
</comment>
<evidence type="ECO:0000313" key="14">
    <source>
        <dbReference type="EMBL" id="OFC71353.1"/>
    </source>
</evidence>
<dbReference type="PANTHER" id="PTHR30417:SF4">
    <property type="entry name" value="1,6-ANHYDRO-N-ACETYLMURAMYL-L-ALANINE AMIDASE AMPD"/>
    <property type="match status" value="1"/>
</dbReference>
<evidence type="ECO:0000256" key="6">
    <source>
        <dbReference type="ARBA" id="ARBA00022490"/>
    </source>
</evidence>
<evidence type="ECO:0000256" key="10">
    <source>
        <dbReference type="ARBA" id="ARBA00023316"/>
    </source>
</evidence>
<reference evidence="14 15" key="1">
    <citation type="submission" date="2016-08" db="EMBL/GenBank/DDBJ databases">
        <authorList>
            <person name="Seilhamer J.J."/>
        </authorList>
    </citation>
    <scope>NUCLEOTIDE SEQUENCE [LARGE SCALE GENOMIC DNA]</scope>
    <source>
        <strain evidence="14 15">KCTC 42603</strain>
    </source>
</reference>
<comment type="catalytic activity">
    <reaction evidence="1">
        <text>Hydrolyzes the link between N-acetylmuramoyl residues and L-amino acid residues in certain cell-wall glycopeptides.</text>
        <dbReference type="EC" id="3.5.1.28"/>
    </reaction>
</comment>
<dbReference type="EMBL" id="MDHN01000015">
    <property type="protein sequence ID" value="OFC71353.1"/>
    <property type="molecule type" value="Genomic_DNA"/>
</dbReference>
<dbReference type="InterPro" id="IPR051206">
    <property type="entry name" value="NAMLAA_amidase_2"/>
</dbReference>
<dbReference type="Gene3D" id="3.40.80.10">
    <property type="entry name" value="Peptidoglycan recognition protein-like"/>
    <property type="match status" value="1"/>
</dbReference>
<dbReference type="GO" id="GO:0009254">
    <property type="term" value="P:peptidoglycan turnover"/>
    <property type="evidence" value="ECO:0007669"/>
    <property type="project" value="TreeGrafter"/>
</dbReference>
<evidence type="ECO:0000256" key="3">
    <source>
        <dbReference type="ARBA" id="ARBA00004496"/>
    </source>
</evidence>
<dbReference type="Proteomes" id="UP000175691">
    <property type="component" value="Unassembled WGS sequence"/>
</dbReference>
<evidence type="ECO:0000256" key="2">
    <source>
        <dbReference type="ARBA" id="ARBA00001947"/>
    </source>
</evidence>
<keyword evidence="6" id="KW-0963">Cytoplasm</keyword>
<gene>
    <name evidence="14" type="ORF">BFC18_09380</name>
</gene>
<sequence>MDLIADCQFTPSPFYDERPDNEQVSLLVIHNISLPAGQYGTGDIKRLFTGTIDCNAHPSYHDLAGIKVSAHCVVYRTGEVEQFVPLTKRAWHAGLSVFQGRSRCNDYAIGIEMEGCDTEPFTDAQYQSLIGVTQKIIDSFPLITAGRIIGHSDIAFGRKTDPGEFFDWCRYRKALSFGSKK</sequence>
<dbReference type="SMART" id="SM00644">
    <property type="entry name" value="Ami_2"/>
    <property type="match status" value="1"/>
</dbReference>
<dbReference type="RefSeq" id="WP_070125046.1">
    <property type="nucleotide sequence ID" value="NZ_MDHN01000015.1"/>
</dbReference>
<proteinExistence type="inferred from homology"/>
<protein>
    <recommendedName>
        <fullName evidence="11">1,6-anhydro-N-acetylmuramyl-L-alanine amidase AmpD</fullName>
        <ecNumber evidence="5">3.5.1.28</ecNumber>
    </recommendedName>
    <alternativeName>
        <fullName evidence="12">N-acetylmuramoyl-L-alanine amidase</fullName>
    </alternativeName>
</protein>
<feature type="domain" description="N-acetylmuramoyl-L-alanine amidase" evidence="13">
    <location>
        <begin position="12"/>
        <end position="163"/>
    </location>
</feature>
<dbReference type="GO" id="GO:0071555">
    <property type="term" value="P:cell wall organization"/>
    <property type="evidence" value="ECO:0007669"/>
    <property type="project" value="UniProtKB-KW"/>
</dbReference>
<evidence type="ECO:0000256" key="8">
    <source>
        <dbReference type="ARBA" id="ARBA00022801"/>
    </source>
</evidence>
<comment type="cofactor">
    <cofactor evidence="2">
        <name>Zn(2+)</name>
        <dbReference type="ChEBI" id="CHEBI:29105"/>
    </cofactor>
</comment>
<evidence type="ECO:0000256" key="9">
    <source>
        <dbReference type="ARBA" id="ARBA00022833"/>
    </source>
</evidence>
<dbReference type="CDD" id="cd06583">
    <property type="entry name" value="PGRP"/>
    <property type="match status" value="1"/>
</dbReference>